<comment type="caution">
    <text evidence="2">The sequence shown here is derived from an EMBL/GenBank/DDBJ whole genome shotgun (WGS) entry which is preliminary data.</text>
</comment>
<dbReference type="EMBL" id="JAQQXQ010000010">
    <property type="protein sequence ID" value="MDC8755502.1"/>
    <property type="molecule type" value="Genomic_DNA"/>
</dbReference>
<evidence type="ECO:0000313" key="3">
    <source>
        <dbReference type="Proteomes" id="UP001216558"/>
    </source>
</evidence>
<keyword evidence="3" id="KW-1185">Reference proteome</keyword>
<evidence type="ECO:0000259" key="1">
    <source>
        <dbReference type="Pfam" id="PF02581"/>
    </source>
</evidence>
<dbReference type="InterPro" id="IPR013785">
    <property type="entry name" value="Aldolase_TIM"/>
</dbReference>
<dbReference type="Pfam" id="PF02581">
    <property type="entry name" value="TMP-TENI"/>
    <property type="match status" value="1"/>
</dbReference>
<dbReference type="SUPFAM" id="SSF51391">
    <property type="entry name" value="Thiamin phosphate synthase"/>
    <property type="match status" value="1"/>
</dbReference>
<dbReference type="Proteomes" id="UP001216558">
    <property type="component" value="Unassembled WGS sequence"/>
</dbReference>
<feature type="domain" description="Thiamine phosphate synthase/TenI" evidence="1">
    <location>
        <begin position="32"/>
        <end position="164"/>
    </location>
</feature>
<dbReference type="InterPro" id="IPR036206">
    <property type="entry name" value="ThiamineP_synth_sf"/>
</dbReference>
<dbReference type="RefSeq" id="WP_273678712.1">
    <property type="nucleotide sequence ID" value="NZ_JAQQXQ010000010.1"/>
</dbReference>
<accession>A0ABT5JVE8</accession>
<dbReference type="InterPro" id="IPR022998">
    <property type="entry name" value="ThiamineP_synth_TenI"/>
</dbReference>
<reference evidence="2 3" key="1">
    <citation type="submission" date="2022-10" db="EMBL/GenBank/DDBJ databases">
        <title>Erythrobacter sp. sf7 Genome sequencing.</title>
        <authorList>
            <person name="Park S."/>
        </authorList>
    </citation>
    <scope>NUCLEOTIDE SEQUENCE [LARGE SCALE GENOMIC DNA]</scope>
    <source>
        <strain evidence="3">sf7</strain>
    </source>
</reference>
<evidence type="ECO:0000313" key="2">
    <source>
        <dbReference type="EMBL" id="MDC8755502.1"/>
    </source>
</evidence>
<sequence length="192" mass="21043">MTQIKSLPDLWLLSDARNDAGLERALAKLPRGSGFIYRHYHLPDPERFGRFLALRRIARAHRHKVILADSALTAREWGADGIYGAARSLYPRRAGLIHLATAHDMAELGLAARLGADAVLLSPVFPTRSHPGGAVLGPARFRLLARQMRLPVIALGGMSGTRARALGWPRWAAIDAFISARRPAREILAHTA</sequence>
<protein>
    <submittedName>
        <fullName evidence="2">Thiamine phosphate synthase</fullName>
    </submittedName>
</protein>
<dbReference type="CDD" id="cd00564">
    <property type="entry name" value="TMP_TenI"/>
    <property type="match status" value="1"/>
</dbReference>
<gene>
    <name evidence="2" type="ORF">OIK40_12705</name>
</gene>
<dbReference type="Gene3D" id="3.20.20.70">
    <property type="entry name" value="Aldolase class I"/>
    <property type="match status" value="1"/>
</dbReference>
<organism evidence="2 3">
    <name type="scientific">Erythrobacter fulvus</name>
    <dbReference type="NCBI Taxonomy" id="2987523"/>
    <lineage>
        <taxon>Bacteria</taxon>
        <taxon>Pseudomonadati</taxon>
        <taxon>Pseudomonadota</taxon>
        <taxon>Alphaproteobacteria</taxon>
        <taxon>Sphingomonadales</taxon>
        <taxon>Erythrobacteraceae</taxon>
        <taxon>Erythrobacter/Porphyrobacter group</taxon>
        <taxon>Erythrobacter</taxon>
    </lineage>
</organism>
<proteinExistence type="predicted"/>
<name>A0ABT5JVE8_9SPHN</name>